<dbReference type="InterPro" id="IPR015883">
    <property type="entry name" value="Glyco_hydro_20_cat"/>
</dbReference>
<dbReference type="InterPro" id="IPR004867">
    <property type="entry name" value="CHB_C_dom"/>
</dbReference>
<dbReference type="EMBL" id="DSGB01000006">
    <property type="protein sequence ID" value="HER96871.1"/>
    <property type="molecule type" value="Genomic_DNA"/>
</dbReference>
<dbReference type="InterPro" id="IPR008965">
    <property type="entry name" value="CBM2/CBM3_carb-bd_dom_sf"/>
</dbReference>
<feature type="chain" id="PRO_5031476906" description="beta-N-acetylhexosaminidase" evidence="9">
    <location>
        <begin position="18"/>
        <end position="862"/>
    </location>
</feature>
<dbReference type="SUPFAM" id="SSF51445">
    <property type="entry name" value="(Trans)glycosidases"/>
    <property type="match status" value="1"/>
</dbReference>
<dbReference type="GO" id="GO:0030203">
    <property type="term" value="P:glycosaminoglycan metabolic process"/>
    <property type="evidence" value="ECO:0007669"/>
    <property type="project" value="TreeGrafter"/>
</dbReference>
<comment type="similarity">
    <text evidence="2">Belongs to the glycosyl hydrolase 20 family.</text>
</comment>
<accession>A0A7V2B256</accession>
<dbReference type="InterPro" id="IPR004866">
    <property type="entry name" value="CHB/HEX_N_dom"/>
</dbReference>
<reference evidence="11" key="1">
    <citation type="journal article" date="2020" name="mSystems">
        <title>Genome- and Community-Level Interaction Insights into Carbon Utilization and Element Cycling Functions of Hydrothermarchaeota in Hydrothermal Sediment.</title>
        <authorList>
            <person name="Zhou Z."/>
            <person name="Liu Y."/>
            <person name="Xu W."/>
            <person name="Pan J."/>
            <person name="Luo Z.H."/>
            <person name="Li M."/>
        </authorList>
    </citation>
    <scope>NUCLEOTIDE SEQUENCE [LARGE SCALE GENOMIC DNA]</scope>
    <source>
        <strain evidence="11">SpSt-143</strain>
    </source>
</reference>
<evidence type="ECO:0000256" key="8">
    <source>
        <dbReference type="PIRSR" id="PIRSR625705-1"/>
    </source>
</evidence>
<dbReference type="Pfam" id="PF03173">
    <property type="entry name" value="CHB_HEX"/>
    <property type="match status" value="1"/>
</dbReference>
<proteinExistence type="inferred from homology"/>
<dbReference type="Gene3D" id="2.60.40.10">
    <property type="entry name" value="Immunoglobulins"/>
    <property type="match status" value="1"/>
</dbReference>
<dbReference type="GO" id="GO:0030247">
    <property type="term" value="F:polysaccharide binding"/>
    <property type="evidence" value="ECO:0007669"/>
    <property type="project" value="InterPro"/>
</dbReference>
<dbReference type="AlphaFoldDB" id="A0A7V2B256"/>
<name>A0A7V2B256_RHOMR</name>
<comment type="caution">
    <text evidence="11">The sequence shown here is derived from an EMBL/GenBank/DDBJ whole genome shotgun (WGS) entry which is preliminary data.</text>
</comment>
<dbReference type="InterPro" id="IPR014756">
    <property type="entry name" value="Ig_E-set"/>
</dbReference>
<dbReference type="GO" id="GO:0005975">
    <property type="term" value="P:carbohydrate metabolic process"/>
    <property type="evidence" value="ECO:0007669"/>
    <property type="project" value="InterPro"/>
</dbReference>
<sequence>MKSFIYGALLLTAPAFAQYPAAERITLYWGLSANQENGRARWELTLVNQDTVALPASGWTLFFNFMRPIDAQSVSPMVRLTHINGDFYRLEPTETFTPLPAGARRTLTFESLGPILKAIDAPTGFYFVFRDTEGQALPPAPVRDVRILPFVSAFQTQSHPADQRPSPTPALDYYQNAYLHLLPSETLIPVIPTPYHLSRQTGSCQLDRATTITYEPALAREADFLAQALTPLLGTRPHLVEGGEVQKGIRLQLGTVRLPDTGQQVSSEAYHLLIHPATGVTITGSDPSGVFYGIQTLRQLIDPSQYRQASGAFSLPAVEIIDAPRFGYRGLHLDVARNFQPKDVVLRLLDVMALYKLNRFHFHLTDDEGWRLAIDGLPELTEIGGCRGHTETELDCLIPSYGSGPEAGRLPGSGYYTREDFIEILRYATARHIEVIPEIDMPGHARAAIKAMEARYARLKAKGLSESEAAAYRLIDPADTSTYRSVQGWDDNVINVCLPSTYHFLEKVITELQRLYAEAGAPLRVVHTGGDEVPHGAWSGSPACQALMRSEGIQDPAELQPYFLQRFHQILRQRGLRTAGWEEIALVSTEENHRRVHRPNPRFRNEGFLVYAWNNIWGSGAEDHAYRLANAGYDVVLSLASNLYFDLAYTKHPEEAGLYWAGFVDNDTPYRLEPFELFLGPLYDWLGRPLPPERFAHHERLTPEGQRHIVGIQGQLWGETLRTPDRVFYMALPRLLALAERAWARQPEWSQIQDSDARRQAFEKAWNEFANRLGQRELPRLDVVYPDASYRLPPPGAVVENGYLKANVALPGLAIHYTLDGSEPTPASPRYTTPVRLEGHGEVRLRTFDTRGRGSRSVRVVY</sequence>
<dbReference type="PANTHER" id="PTHR22600:SF57">
    <property type="entry name" value="BETA-N-ACETYLHEXOSAMINIDASE"/>
    <property type="match status" value="1"/>
</dbReference>
<dbReference type="Pfam" id="PF00728">
    <property type="entry name" value="Glyco_hydro_20"/>
    <property type="match status" value="1"/>
</dbReference>
<dbReference type="EC" id="3.2.1.52" evidence="3"/>
<organism evidence="11">
    <name type="scientific">Rhodothermus marinus</name>
    <name type="common">Rhodothermus obamensis</name>
    <dbReference type="NCBI Taxonomy" id="29549"/>
    <lineage>
        <taxon>Bacteria</taxon>
        <taxon>Pseudomonadati</taxon>
        <taxon>Rhodothermota</taxon>
        <taxon>Rhodothermia</taxon>
        <taxon>Rhodothermales</taxon>
        <taxon>Rhodothermaceae</taxon>
        <taxon>Rhodothermus</taxon>
    </lineage>
</organism>
<dbReference type="Pfam" id="PF02838">
    <property type="entry name" value="Glyco_hydro_20b"/>
    <property type="match status" value="1"/>
</dbReference>
<dbReference type="GO" id="GO:0016020">
    <property type="term" value="C:membrane"/>
    <property type="evidence" value="ECO:0007669"/>
    <property type="project" value="TreeGrafter"/>
</dbReference>
<protein>
    <recommendedName>
        <fullName evidence="3">beta-N-acetylhexosaminidase</fullName>
        <ecNumber evidence="3">3.2.1.52</ecNumber>
    </recommendedName>
    <alternativeName>
        <fullName evidence="6">Beta-N-acetylhexosaminidase</fullName>
    </alternativeName>
    <alternativeName>
        <fullName evidence="7">N-acetyl-beta-glucosaminidase</fullName>
    </alternativeName>
</protein>
<dbReference type="Gene3D" id="2.60.40.290">
    <property type="match status" value="1"/>
</dbReference>
<dbReference type="InterPro" id="IPR029018">
    <property type="entry name" value="Hex-like_dom2"/>
</dbReference>
<dbReference type="Gene3D" id="3.20.20.80">
    <property type="entry name" value="Glycosidases"/>
    <property type="match status" value="1"/>
</dbReference>
<dbReference type="SMART" id="SM01081">
    <property type="entry name" value="CHB_HEX"/>
    <property type="match status" value="1"/>
</dbReference>
<evidence type="ECO:0000256" key="2">
    <source>
        <dbReference type="ARBA" id="ARBA00006285"/>
    </source>
</evidence>
<dbReference type="Pfam" id="PF03174">
    <property type="entry name" value="CHB_HEX_C"/>
    <property type="match status" value="1"/>
</dbReference>
<dbReference type="InterPro" id="IPR017853">
    <property type="entry name" value="GH"/>
</dbReference>
<evidence type="ECO:0000313" key="11">
    <source>
        <dbReference type="EMBL" id="HER96871.1"/>
    </source>
</evidence>
<keyword evidence="9" id="KW-0732">Signal</keyword>
<dbReference type="SUPFAM" id="SSF49384">
    <property type="entry name" value="Carbohydrate-binding domain"/>
    <property type="match status" value="1"/>
</dbReference>
<dbReference type="GO" id="GO:0004563">
    <property type="term" value="F:beta-N-acetylhexosaminidase activity"/>
    <property type="evidence" value="ECO:0007669"/>
    <property type="project" value="UniProtKB-EC"/>
</dbReference>
<evidence type="ECO:0000256" key="4">
    <source>
        <dbReference type="ARBA" id="ARBA00022801"/>
    </source>
</evidence>
<dbReference type="CDD" id="cd06569">
    <property type="entry name" value="GH20_Sm-chitobiase-like"/>
    <property type="match status" value="1"/>
</dbReference>
<keyword evidence="4" id="KW-0378">Hydrolase</keyword>
<dbReference type="SUPFAM" id="SSF55545">
    <property type="entry name" value="beta-N-acetylhexosaminidase-like domain"/>
    <property type="match status" value="1"/>
</dbReference>
<evidence type="ECO:0000259" key="10">
    <source>
        <dbReference type="SMART" id="SM01081"/>
    </source>
</evidence>
<dbReference type="InterPro" id="IPR012291">
    <property type="entry name" value="CBM2_carb-bd_dom_sf"/>
</dbReference>
<evidence type="ECO:0000256" key="3">
    <source>
        <dbReference type="ARBA" id="ARBA00012663"/>
    </source>
</evidence>
<feature type="active site" description="Proton donor" evidence="8">
    <location>
        <position position="532"/>
    </location>
</feature>
<dbReference type="PRINTS" id="PR00738">
    <property type="entry name" value="GLHYDRLASE20"/>
</dbReference>
<comment type="catalytic activity">
    <reaction evidence="1">
        <text>Hydrolysis of terminal non-reducing N-acetyl-D-hexosamine residues in N-acetyl-beta-D-hexosaminides.</text>
        <dbReference type="EC" id="3.2.1.52"/>
    </reaction>
</comment>
<evidence type="ECO:0000256" key="5">
    <source>
        <dbReference type="ARBA" id="ARBA00023295"/>
    </source>
</evidence>
<dbReference type="InterPro" id="IPR013783">
    <property type="entry name" value="Ig-like_fold"/>
</dbReference>
<evidence type="ECO:0000256" key="9">
    <source>
        <dbReference type="SAM" id="SignalP"/>
    </source>
</evidence>
<dbReference type="InterPro" id="IPR025705">
    <property type="entry name" value="Beta_hexosaminidase_sua/sub"/>
</dbReference>
<dbReference type="Gene3D" id="3.30.379.10">
    <property type="entry name" value="Chitobiase/beta-hexosaminidase domain 2-like"/>
    <property type="match status" value="1"/>
</dbReference>
<evidence type="ECO:0000256" key="7">
    <source>
        <dbReference type="ARBA" id="ARBA00033000"/>
    </source>
</evidence>
<evidence type="ECO:0000256" key="1">
    <source>
        <dbReference type="ARBA" id="ARBA00001231"/>
    </source>
</evidence>
<gene>
    <name evidence="11" type="ORF">ENO59_10235</name>
</gene>
<dbReference type="SUPFAM" id="SSF81296">
    <property type="entry name" value="E set domains"/>
    <property type="match status" value="1"/>
</dbReference>
<keyword evidence="5" id="KW-0326">Glycosidase</keyword>
<dbReference type="InterPro" id="IPR015882">
    <property type="entry name" value="HEX_bac_N"/>
</dbReference>
<feature type="signal peptide" evidence="9">
    <location>
        <begin position="1"/>
        <end position="17"/>
    </location>
</feature>
<feature type="domain" description="Chitobiase/beta-hexosaminidases N-terminal" evidence="10">
    <location>
        <begin position="23"/>
        <end position="171"/>
    </location>
</feature>
<dbReference type="CDD" id="cd02847">
    <property type="entry name" value="E_set_Chitobiase_C"/>
    <property type="match status" value="1"/>
</dbReference>
<evidence type="ECO:0000256" key="6">
    <source>
        <dbReference type="ARBA" id="ARBA00030512"/>
    </source>
</evidence>
<dbReference type="PANTHER" id="PTHR22600">
    <property type="entry name" value="BETA-HEXOSAMINIDASE"/>
    <property type="match status" value="1"/>
</dbReference>